<dbReference type="Pfam" id="PF00270">
    <property type="entry name" value="DEAD"/>
    <property type="match status" value="1"/>
</dbReference>
<evidence type="ECO:0000256" key="3">
    <source>
        <dbReference type="ARBA" id="ARBA00022806"/>
    </source>
</evidence>
<dbReference type="Proteomes" id="UP000292695">
    <property type="component" value="Unassembled WGS sequence"/>
</dbReference>
<name>A0A4R0IQ81_9ACTN</name>
<evidence type="ECO:0000256" key="1">
    <source>
        <dbReference type="ARBA" id="ARBA00022741"/>
    </source>
</evidence>
<dbReference type="OrthoDB" id="7211215at2"/>
<dbReference type="GO" id="GO:0005524">
    <property type="term" value="F:ATP binding"/>
    <property type="evidence" value="ECO:0007669"/>
    <property type="project" value="UniProtKB-UniRule"/>
</dbReference>
<dbReference type="AlphaFoldDB" id="A0A4R0IQ81"/>
<evidence type="ECO:0000259" key="6">
    <source>
        <dbReference type="PROSITE" id="PS51198"/>
    </source>
</evidence>
<proteinExistence type="predicted"/>
<keyword evidence="1 5" id="KW-0547">Nucleotide-binding</keyword>
<evidence type="ECO:0000256" key="5">
    <source>
        <dbReference type="PROSITE-ProRule" id="PRU00560"/>
    </source>
</evidence>
<gene>
    <name evidence="7" type="ORF">E0H50_16675</name>
</gene>
<accession>A0A4R0IQ81</accession>
<feature type="binding site" evidence="5">
    <location>
        <begin position="233"/>
        <end position="240"/>
    </location>
    <ligand>
        <name>ATP</name>
        <dbReference type="ChEBI" id="CHEBI:30616"/>
    </ligand>
</feature>
<dbReference type="SUPFAM" id="SSF52540">
    <property type="entry name" value="P-loop containing nucleoside triphosphate hydrolases"/>
    <property type="match status" value="1"/>
</dbReference>
<reference evidence="7 8" key="1">
    <citation type="submission" date="2019-02" db="EMBL/GenBank/DDBJ databases">
        <title>Kribbella capetownensis sp. nov. and Kribbella speibonae sp. nov., isolated from soil.</title>
        <authorList>
            <person name="Curtis S.M."/>
            <person name="Norton I."/>
            <person name="Everest G.J."/>
            <person name="Meyers P.R."/>
        </authorList>
    </citation>
    <scope>NUCLEOTIDE SEQUENCE [LARGE SCALE GENOMIC DNA]</scope>
    <source>
        <strain evidence="7 8">DSM 27082</strain>
    </source>
</reference>
<dbReference type="PROSITE" id="PS51198">
    <property type="entry name" value="UVRD_HELICASE_ATP_BIND"/>
    <property type="match status" value="1"/>
</dbReference>
<dbReference type="GO" id="GO:0016787">
    <property type="term" value="F:hydrolase activity"/>
    <property type="evidence" value="ECO:0007669"/>
    <property type="project" value="UniProtKB-UniRule"/>
</dbReference>
<keyword evidence="2 5" id="KW-0378">Hydrolase</keyword>
<dbReference type="InterPro" id="IPR011545">
    <property type="entry name" value="DEAD/DEAH_box_helicase_dom"/>
</dbReference>
<dbReference type="EMBL" id="SJKA01000005">
    <property type="protein sequence ID" value="TCC33596.1"/>
    <property type="molecule type" value="Genomic_DNA"/>
</dbReference>
<dbReference type="Gene3D" id="3.40.50.300">
    <property type="entry name" value="P-loop containing nucleotide triphosphate hydrolases"/>
    <property type="match status" value="2"/>
</dbReference>
<comment type="caution">
    <text evidence="7">The sequence shown here is derived from an EMBL/GenBank/DDBJ whole genome shotgun (WGS) entry which is preliminary data.</text>
</comment>
<evidence type="ECO:0000313" key="8">
    <source>
        <dbReference type="Proteomes" id="UP000292695"/>
    </source>
</evidence>
<evidence type="ECO:0000313" key="7">
    <source>
        <dbReference type="EMBL" id="TCC33596.1"/>
    </source>
</evidence>
<protein>
    <recommendedName>
        <fullName evidence="6">UvrD-like helicase ATP-binding domain-containing protein</fullName>
    </recommendedName>
</protein>
<evidence type="ECO:0000256" key="2">
    <source>
        <dbReference type="ARBA" id="ARBA00022801"/>
    </source>
</evidence>
<dbReference type="GO" id="GO:0003676">
    <property type="term" value="F:nucleic acid binding"/>
    <property type="evidence" value="ECO:0007669"/>
    <property type="project" value="InterPro"/>
</dbReference>
<dbReference type="GO" id="GO:0004386">
    <property type="term" value="F:helicase activity"/>
    <property type="evidence" value="ECO:0007669"/>
    <property type="project" value="UniProtKB-UniRule"/>
</dbReference>
<dbReference type="InterPro" id="IPR027417">
    <property type="entry name" value="P-loop_NTPase"/>
</dbReference>
<dbReference type="InterPro" id="IPR014016">
    <property type="entry name" value="UvrD-like_ATP-bd"/>
</dbReference>
<feature type="domain" description="UvrD-like helicase ATP-binding" evidence="6">
    <location>
        <begin position="212"/>
        <end position="543"/>
    </location>
</feature>
<organism evidence="7 8">
    <name type="scientific">Kribbella sindirgiensis</name>
    <dbReference type="NCBI Taxonomy" id="1124744"/>
    <lineage>
        <taxon>Bacteria</taxon>
        <taxon>Bacillati</taxon>
        <taxon>Actinomycetota</taxon>
        <taxon>Actinomycetes</taxon>
        <taxon>Propionibacteriales</taxon>
        <taxon>Kribbellaceae</taxon>
        <taxon>Kribbella</taxon>
    </lineage>
</organism>
<dbReference type="RefSeq" id="WP_131289185.1">
    <property type="nucleotide sequence ID" value="NZ_SJKA01000005.1"/>
</dbReference>
<keyword evidence="4 5" id="KW-0067">ATP-binding</keyword>
<keyword evidence="3 5" id="KW-0347">Helicase</keyword>
<evidence type="ECO:0000256" key="4">
    <source>
        <dbReference type="ARBA" id="ARBA00022840"/>
    </source>
</evidence>
<keyword evidence="8" id="KW-1185">Reference proteome</keyword>
<sequence>MKPLIVTVDALRELATGLSPEAISASPILFEIDTPEVDLLICSTDDHSAQRVVLLREKNLKERYVPEHLALHRRNVLSRMASFAERARISGPLSLPTGWHQYKYNHLIAFYAVPGLDAQASRWIAEVLPGDRSDVVFWLTTTSNKKETLEEFARSPHPLVPQIDAAWTQAYQAAKRYFDHARGPAPSDVEMSLAAREESTTKGWSYDQWLRSVSEDQRAFIETGTDKSIRLRGPAGSGKTLALTIKAVREVMAARDAGDEIRVLVVTHSWALAAQIQDSMDSMGLGILNEIDVFPLLEIAKTVSPHYLTDTSGFSLIGEDSYSGKRAQLDEIRGLLDDFVAEDWITYRASVGETLCARFDSTDEEDRLALAWDLLVEFGSVIGAAAIFPGAGSDLRYFQLPRASWMLPLASRDEMRVVFELYLRYMRNLEARSKMTSDQVLADFLSHLETHAWNRTRKSVGYDLVFVDEFHLFSPLERQVLHFLTRDVTSYPRVFMALDPRQSPSEAFIGIAAKETRSSTSAASDDDLGDVTNFELTTVHRFTPQILALIKHVHLKFPTFDLGHDWDIDFSSVESAQDAGPLPRLITSGTRAAEENDLFRAIRDLYSSGRVAVAVVDSRQWPRFTEFASRIGQPANFHVSTISGRSDIEGLGYRRRGVVVAPAEYLAGLQFDTVLVTGIPDIEAPSTNERTRLLSFLYLALSRAQRDVRVYVNEDDGGAPEVLLSAVAGHHMTAEKGSPV</sequence>